<dbReference type="PRINTS" id="PR00368">
    <property type="entry name" value="FADPNR"/>
</dbReference>
<feature type="domain" description="FAD/NAD(P)-binding" evidence="5">
    <location>
        <begin position="4"/>
        <end position="302"/>
    </location>
</feature>
<dbReference type="Gene3D" id="3.50.50.60">
    <property type="entry name" value="FAD/NAD(P)-binding domain"/>
    <property type="match status" value="2"/>
</dbReference>
<dbReference type="GO" id="GO:0016651">
    <property type="term" value="F:oxidoreductase activity, acting on NAD(P)H"/>
    <property type="evidence" value="ECO:0007669"/>
    <property type="project" value="TreeGrafter"/>
</dbReference>
<keyword evidence="2" id="KW-0285">Flavoprotein</keyword>
<evidence type="ECO:0000313" key="8">
    <source>
        <dbReference type="Proteomes" id="UP000321805"/>
    </source>
</evidence>
<evidence type="ECO:0000256" key="2">
    <source>
        <dbReference type="ARBA" id="ARBA00022630"/>
    </source>
</evidence>
<keyword evidence="8" id="KW-1185">Reference proteome</keyword>
<proteinExistence type="predicted"/>
<dbReference type="InterPro" id="IPR028202">
    <property type="entry name" value="Reductase_C"/>
</dbReference>
<protein>
    <submittedName>
        <fullName evidence="7">Oxidoreductase</fullName>
    </submittedName>
</protein>
<gene>
    <name evidence="7" type="ORF">FSW04_20770</name>
</gene>
<feature type="domain" description="Reductase C-terminal" evidence="6">
    <location>
        <begin position="322"/>
        <end position="387"/>
    </location>
</feature>
<accession>A0A5B8UAR3</accession>
<dbReference type="InterPro" id="IPR023753">
    <property type="entry name" value="FAD/NAD-binding_dom"/>
</dbReference>
<keyword evidence="3" id="KW-0274">FAD</keyword>
<comment type="cofactor">
    <cofactor evidence="1">
        <name>FAD</name>
        <dbReference type="ChEBI" id="CHEBI:57692"/>
    </cofactor>
</comment>
<evidence type="ECO:0000256" key="3">
    <source>
        <dbReference type="ARBA" id="ARBA00022827"/>
    </source>
</evidence>
<evidence type="ECO:0000313" key="7">
    <source>
        <dbReference type="EMBL" id="QEC49762.1"/>
    </source>
</evidence>
<evidence type="ECO:0000256" key="1">
    <source>
        <dbReference type="ARBA" id="ARBA00001974"/>
    </source>
</evidence>
<keyword evidence="4" id="KW-0560">Oxidoreductase</keyword>
<dbReference type="OrthoDB" id="1145at2"/>
<dbReference type="PRINTS" id="PR00411">
    <property type="entry name" value="PNDRDTASEI"/>
</dbReference>
<dbReference type="PANTHER" id="PTHR43557:SF2">
    <property type="entry name" value="RIESKE DOMAIN-CONTAINING PROTEIN-RELATED"/>
    <property type="match status" value="1"/>
</dbReference>
<dbReference type="InterPro" id="IPR016156">
    <property type="entry name" value="FAD/NAD-linked_Rdtase_dimer_sf"/>
</dbReference>
<dbReference type="AlphaFoldDB" id="A0A5B8UAR3"/>
<sequence>MTIDLLVVGGGPAGHGAAEAYRDAGGGGRVVVLAAEGRRAYRRPPLSKELLRGEAEAEELALEAAARPEGLRVEWRAGTATALDPRRGAVTLTAGERLAYRTCVLATGAEPVRPAVPGADLPGVHVLRDVGQALALRDAARAARRAVVVGSGFIGCEAAASLRAHGLQVTMLSADRAPQQARLGEEVAARLAGWLADAGVALRGGCELTAVREGDGGLEVVAATGAPLPADLVLLATGVRPRTGLAREAGLELADGGEVLAGTDMGTSAPGVLACGDCCRARHAVAGRHLHVEHWGDALAQGAVAGRRASGAPAAWEAVPGFWSTIGDRTLKYAAWGDGYDEVRVDAGADGTFTAWYRRGGACVGVLAHGRDDDYDAGREAIASGAPCPG</sequence>
<dbReference type="Gene3D" id="3.30.390.30">
    <property type="match status" value="1"/>
</dbReference>
<dbReference type="KEGG" id="bsol:FSW04_20770"/>
<reference evidence="7 8" key="1">
    <citation type="journal article" date="2018" name="J. Microbiol.">
        <title>Baekduia soli gen. nov., sp. nov., a novel bacterium isolated from the soil of Baekdu Mountain and proposal of a novel family name, Baekduiaceae fam. nov.</title>
        <authorList>
            <person name="An D.S."/>
            <person name="Siddiqi M.Z."/>
            <person name="Kim K.H."/>
            <person name="Yu H.S."/>
            <person name="Im W.T."/>
        </authorList>
    </citation>
    <scope>NUCLEOTIDE SEQUENCE [LARGE SCALE GENOMIC DNA]</scope>
    <source>
        <strain evidence="7 8">BR7-21</strain>
    </source>
</reference>
<dbReference type="EMBL" id="CP042430">
    <property type="protein sequence ID" value="QEC49762.1"/>
    <property type="molecule type" value="Genomic_DNA"/>
</dbReference>
<dbReference type="Pfam" id="PF07992">
    <property type="entry name" value="Pyr_redox_2"/>
    <property type="match status" value="1"/>
</dbReference>
<dbReference type="Proteomes" id="UP000321805">
    <property type="component" value="Chromosome"/>
</dbReference>
<evidence type="ECO:0000256" key="4">
    <source>
        <dbReference type="ARBA" id="ARBA00023002"/>
    </source>
</evidence>
<dbReference type="InterPro" id="IPR036188">
    <property type="entry name" value="FAD/NAD-bd_sf"/>
</dbReference>
<evidence type="ECO:0000259" key="6">
    <source>
        <dbReference type="Pfam" id="PF14759"/>
    </source>
</evidence>
<dbReference type="GO" id="GO:0005737">
    <property type="term" value="C:cytoplasm"/>
    <property type="evidence" value="ECO:0007669"/>
    <property type="project" value="TreeGrafter"/>
</dbReference>
<dbReference type="PANTHER" id="PTHR43557">
    <property type="entry name" value="APOPTOSIS-INDUCING FACTOR 1"/>
    <property type="match status" value="1"/>
</dbReference>
<evidence type="ECO:0000259" key="5">
    <source>
        <dbReference type="Pfam" id="PF07992"/>
    </source>
</evidence>
<name>A0A5B8UAR3_9ACTN</name>
<dbReference type="SUPFAM" id="SSF55424">
    <property type="entry name" value="FAD/NAD-linked reductases, dimerisation (C-terminal) domain"/>
    <property type="match status" value="1"/>
</dbReference>
<organism evidence="7 8">
    <name type="scientific">Baekduia soli</name>
    <dbReference type="NCBI Taxonomy" id="496014"/>
    <lineage>
        <taxon>Bacteria</taxon>
        <taxon>Bacillati</taxon>
        <taxon>Actinomycetota</taxon>
        <taxon>Thermoleophilia</taxon>
        <taxon>Solirubrobacterales</taxon>
        <taxon>Baekduiaceae</taxon>
        <taxon>Baekduia</taxon>
    </lineage>
</organism>
<dbReference type="Pfam" id="PF14759">
    <property type="entry name" value="Reductase_C"/>
    <property type="match status" value="1"/>
</dbReference>
<dbReference type="SUPFAM" id="SSF51905">
    <property type="entry name" value="FAD/NAD(P)-binding domain"/>
    <property type="match status" value="2"/>
</dbReference>
<dbReference type="RefSeq" id="WP_146922127.1">
    <property type="nucleotide sequence ID" value="NZ_CP042430.1"/>
</dbReference>
<dbReference type="InterPro" id="IPR050446">
    <property type="entry name" value="FAD-oxidoreductase/Apoptosis"/>
</dbReference>